<evidence type="ECO:0000256" key="2">
    <source>
        <dbReference type="SAM" id="MobiDB-lite"/>
    </source>
</evidence>
<feature type="coiled-coil region" evidence="1">
    <location>
        <begin position="73"/>
        <end position="168"/>
    </location>
</feature>
<accession>A0A1R2B756</accession>
<keyword evidence="4" id="KW-1185">Reference proteome</keyword>
<feature type="compositionally biased region" description="Low complexity" evidence="2">
    <location>
        <begin position="27"/>
        <end position="42"/>
    </location>
</feature>
<dbReference type="Proteomes" id="UP000187209">
    <property type="component" value="Unassembled WGS sequence"/>
</dbReference>
<dbReference type="EMBL" id="MPUH01000887">
    <property type="protein sequence ID" value="OMJ72609.1"/>
    <property type="molecule type" value="Genomic_DNA"/>
</dbReference>
<proteinExistence type="predicted"/>
<gene>
    <name evidence="3" type="ORF">SteCoe_28908</name>
</gene>
<feature type="region of interest" description="Disordered" evidence="2">
    <location>
        <begin position="25"/>
        <end position="44"/>
    </location>
</feature>
<keyword evidence="1" id="KW-0175">Coiled coil</keyword>
<organism evidence="3 4">
    <name type="scientific">Stentor coeruleus</name>
    <dbReference type="NCBI Taxonomy" id="5963"/>
    <lineage>
        <taxon>Eukaryota</taxon>
        <taxon>Sar</taxon>
        <taxon>Alveolata</taxon>
        <taxon>Ciliophora</taxon>
        <taxon>Postciliodesmatophora</taxon>
        <taxon>Heterotrichea</taxon>
        <taxon>Heterotrichida</taxon>
        <taxon>Stentoridae</taxon>
        <taxon>Stentor</taxon>
    </lineage>
</organism>
<dbReference type="AlphaFoldDB" id="A0A1R2B756"/>
<evidence type="ECO:0000256" key="1">
    <source>
        <dbReference type="SAM" id="Coils"/>
    </source>
</evidence>
<evidence type="ECO:0000313" key="4">
    <source>
        <dbReference type="Proteomes" id="UP000187209"/>
    </source>
</evidence>
<protein>
    <submittedName>
        <fullName evidence="3">Uncharacterized protein</fullName>
    </submittedName>
</protein>
<name>A0A1R2B756_9CILI</name>
<comment type="caution">
    <text evidence="3">The sequence shown here is derived from an EMBL/GenBank/DDBJ whole genome shotgun (WGS) entry which is preliminary data.</text>
</comment>
<sequence length="201" mass="23000">MNPFPTEEKPVRSYQGQGFALNIHEVSNSSSSSDDSNDSCNSPLSPELLKIKSITQTFTTQVTEKMIKYKSLRQAYDHQAEILKQNARAFQEESKSIKYLNDLREDANSVNEKVKTIREYMSLKNSCLQAEENRLENNLNQNSLSEVLHDIQNEIEDLKVKYEKIEINTSLQDSLAADKDQQKYLALELEEPKAVCSCILM</sequence>
<evidence type="ECO:0000313" key="3">
    <source>
        <dbReference type="EMBL" id="OMJ72609.1"/>
    </source>
</evidence>
<reference evidence="3 4" key="1">
    <citation type="submission" date="2016-11" db="EMBL/GenBank/DDBJ databases">
        <title>The macronuclear genome of Stentor coeruleus: a giant cell with tiny introns.</title>
        <authorList>
            <person name="Slabodnick M."/>
            <person name="Ruby J.G."/>
            <person name="Reiff S.B."/>
            <person name="Swart E.C."/>
            <person name="Gosai S."/>
            <person name="Prabakaran S."/>
            <person name="Witkowska E."/>
            <person name="Larue G.E."/>
            <person name="Fisher S."/>
            <person name="Freeman R.M."/>
            <person name="Gunawardena J."/>
            <person name="Chu W."/>
            <person name="Stover N.A."/>
            <person name="Gregory B.D."/>
            <person name="Nowacki M."/>
            <person name="Derisi J."/>
            <person name="Roy S.W."/>
            <person name="Marshall W.F."/>
            <person name="Sood P."/>
        </authorList>
    </citation>
    <scope>NUCLEOTIDE SEQUENCE [LARGE SCALE GENOMIC DNA]</scope>
    <source>
        <strain evidence="3">WM001</strain>
    </source>
</reference>